<name>A0A9J6H8F7_HAELO</name>
<feature type="region of interest" description="Disordered" evidence="1">
    <location>
        <begin position="1"/>
        <end position="29"/>
    </location>
</feature>
<sequence>MGPALNSDEATPTTDMDTSTVPGEDIDPSEVTKERGWMVCYRNRSLKRLQALRAEKPSKATVSPSATKQGIAKHALRLPPLPREHVKVVFRSQGGLDVFKISTATLRSATIVASGLPKLQASENILCPNAAGNVFAMSTPSIERTKTYSMERQLNIANRAYSTLPYVASPLDTYKGVIHGIPPEDTPQDIIDNIVNSANLQAIDARGVGTQTPLSSHLTELKSPSLYTTEERNFAATYTSKNRKHALLAEKWGIGLASARIRQPAASRDVGSISQKTTHIRPRLIALSAKETTLLETKAARGASSHRLFQASHPSSRHQGKTVLSTIRAPWEDNASRLPQAEGRG</sequence>
<dbReference type="AlphaFoldDB" id="A0A9J6H8F7"/>
<organism evidence="2 3">
    <name type="scientific">Haemaphysalis longicornis</name>
    <name type="common">Bush tick</name>
    <dbReference type="NCBI Taxonomy" id="44386"/>
    <lineage>
        <taxon>Eukaryota</taxon>
        <taxon>Metazoa</taxon>
        <taxon>Ecdysozoa</taxon>
        <taxon>Arthropoda</taxon>
        <taxon>Chelicerata</taxon>
        <taxon>Arachnida</taxon>
        <taxon>Acari</taxon>
        <taxon>Parasitiformes</taxon>
        <taxon>Ixodida</taxon>
        <taxon>Ixodoidea</taxon>
        <taxon>Ixodidae</taxon>
        <taxon>Haemaphysalinae</taxon>
        <taxon>Haemaphysalis</taxon>
    </lineage>
</organism>
<evidence type="ECO:0000256" key="1">
    <source>
        <dbReference type="SAM" id="MobiDB-lite"/>
    </source>
</evidence>
<keyword evidence="3" id="KW-1185">Reference proteome</keyword>
<comment type="caution">
    <text evidence="2">The sequence shown here is derived from an EMBL/GenBank/DDBJ whole genome shotgun (WGS) entry which is preliminary data.</text>
</comment>
<feature type="compositionally biased region" description="Polar residues" evidence="1">
    <location>
        <begin position="8"/>
        <end position="21"/>
    </location>
</feature>
<evidence type="ECO:0000313" key="2">
    <source>
        <dbReference type="EMBL" id="KAH9384014.1"/>
    </source>
</evidence>
<gene>
    <name evidence="2" type="ORF">HPB48_025997</name>
</gene>
<dbReference type="EMBL" id="JABSTR010001420">
    <property type="protein sequence ID" value="KAH9384014.1"/>
    <property type="molecule type" value="Genomic_DNA"/>
</dbReference>
<dbReference type="Proteomes" id="UP000821853">
    <property type="component" value="Unassembled WGS sequence"/>
</dbReference>
<reference evidence="2 3" key="1">
    <citation type="journal article" date="2020" name="Cell">
        <title>Large-Scale Comparative Analyses of Tick Genomes Elucidate Their Genetic Diversity and Vector Capacities.</title>
        <authorList>
            <consortium name="Tick Genome and Microbiome Consortium (TIGMIC)"/>
            <person name="Jia N."/>
            <person name="Wang J."/>
            <person name="Shi W."/>
            <person name="Du L."/>
            <person name="Sun Y."/>
            <person name="Zhan W."/>
            <person name="Jiang J.F."/>
            <person name="Wang Q."/>
            <person name="Zhang B."/>
            <person name="Ji P."/>
            <person name="Bell-Sakyi L."/>
            <person name="Cui X.M."/>
            <person name="Yuan T.T."/>
            <person name="Jiang B.G."/>
            <person name="Yang W.F."/>
            <person name="Lam T.T."/>
            <person name="Chang Q.C."/>
            <person name="Ding S.J."/>
            <person name="Wang X.J."/>
            <person name="Zhu J.G."/>
            <person name="Ruan X.D."/>
            <person name="Zhao L."/>
            <person name="Wei J.T."/>
            <person name="Ye R.Z."/>
            <person name="Que T.C."/>
            <person name="Du C.H."/>
            <person name="Zhou Y.H."/>
            <person name="Cheng J.X."/>
            <person name="Dai P.F."/>
            <person name="Guo W.B."/>
            <person name="Han X.H."/>
            <person name="Huang E.J."/>
            <person name="Li L.F."/>
            <person name="Wei W."/>
            <person name="Gao Y.C."/>
            <person name="Liu J.Z."/>
            <person name="Shao H.Z."/>
            <person name="Wang X."/>
            <person name="Wang C.C."/>
            <person name="Yang T.C."/>
            <person name="Huo Q.B."/>
            <person name="Li W."/>
            <person name="Chen H.Y."/>
            <person name="Chen S.E."/>
            <person name="Zhou L.G."/>
            <person name="Ni X.B."/>
            <person name="Tian J.H."/>
            <person name="Sheng Y."/>
            <person name="Liu T."/>
            <person name="Pan Y.S."/>
            <person name="Xia L.Y."/>
            <person name="Li J."/>
            <person name="Zhao F."/>
            <person name="Cao W.C."/>
        </authorList>
    </citation>
    <scope>NUCLEOTIDE SEQUENCE [LARGE SCALE GENOMIC DNA]</scope>
    <source>
        <strain evidence="2">HaeL-2018</strain>
    </source>
</reference>
<dbReference type="VEuPathDB" id="VectorBase:HLOH_047759"/>
<accession>A0A9J6H8F7</accession>
<proteinExistence type="predicted"/>
<protein>
    <submittedName>
        <fullName evidence="2">Uncharacterized protein</fullName>
    </submittedName>
</protein>
<evidence type="ECO:0000313" key="3">
    <source>
        <dbReference type="Proteomes" id="UP000821853"/>
    </source>
</evidence>